<evidence type="ECO:0000256" key="4">
    <source>
        <dbReference type="ARBA" id="ARBA00023012"/>
    </source>
</evidence>
<evidence type="ECO:0000256" key="6">
    <source>
        <dbReference type="SAM" id="Coils"/>
    </source>
</evidence>
<dbReference type="SMART" id="SM00388">
    <property type="entry name" value="HisKA"/>
    <property type="match status" value="1"/>
</dbReference>
<evidence type="ECO:0000313" key="10">
    <source>
        <dbReference type="Proteomes" id="UP000030512"/>
    </source>
</evidence>
<evidence type="ECO:0000256" key="5">
    <source>
        <dbReference type="PROSITE-ProRule" id="PRU00169"/>
    </source>
</evidence>
<dbReference type="KEGG" id="mdn:JT25_019405"/>
<dbReference type="InterPro" id="IPR011006">
    <property type="entry name" value="CheY-like_superfamily"/>
</dbReference>
<dbReference type="InterPro" id="IPR036890">
    <property type="entry name" value="HATPase_C_sf"/>
</dbReference>
<feature type="domain" description="Response regulatory" evidence="8">
    <location>
        <begin position="11"/>
        <end position="126"/>
    </location>
</feature>
<dbReference type="SMART" id="SM00448">
    <property type="entry name" value="REC"/>
    <property type="match status" value="2"/>
</dbReference>
<feature type="domain" description="Histidine kinase" evidence="7">
    <location>
        <begin position="180"/>
        <end position="401"/>
    </location>
</feature>
<dbReference type="CDD" id="cd00082">
    <property type="entry name" value="HisKA"/>
    <property type="match status" value="1"/>
</dbReference>
<feature type="coiled-coil region" evidence="6">
    <location>
        <begin position="128"/>
        <end position="170"/>
    </location>
</feature>
<dbReference type="Pfam" id="PF00512">
    <property type="entry name" value="HisKA"/>
    <property type="match status" value="1"/>
</dbReference>
<dbReference type="InterPro" id="IPR036097">
    <property type="entry name" value="HisK_dim/P_sf"/>
</dbReference>
<keyword evidence="6" id="KW-0175">Coiled coil</keyword>
<dbReference type="FunFam" id="3.30.565.10:FF:000010">
    <property type="entry name" value="Sensor histidine kinase RcsC"/>
    <property type="match status" value="1"/>
</dbReference>
<reference evidence="9 10" key="1">
    <citation type="journal article" date="2015" name="Environ. Microbiol.">
        <title>Methane oxidation coupled to nitrate reduction under hypoxia by the Gammaproteobacterium Methylomonas denitrificans, sp. nov. type strain FJG1.</title>
        <authorList>
            <person name="Kits K.D."/>
            <person name="Klotz M.G."/>
            <person name="Stein L.Y."/>
        </authorList>
    </citation>
    <scope>NUCLEOTIDE SEQUENCE [LARGE SCALE GENOMIC DNA]</scope>
    <source>
        <strain evidence="9 10">FJG1</strain>
    </source>
</reference>
<gene>
    <name evidence="9" type="ORF">JT25_019405</name>
</gene>
<evidence type="ECO:0000256" key="2">
    <source>
        <dbReference type="ARBA" id="ARBA00012438"/>
    </source>
</evidence>
<dbReference type="RefSeq" id="WP_052142091.1">
    <property type="nucleotide sequence ID" value="NZ_CP014476.1"/>
</dbReference>
<dbReference type="GO" id="GO:0000155">
    <property type="term" value="F:phosphorelay sensor kinase activity"/>
    <property type="evidence" value="ECO:0007669"/>
    <property type="project" value="InterPro"/>
</dbReference>
<dbReference type="Proteomes" id="UP000030512">
    <property type="component" value="Chromosome"/>
</dbReference>
<dbReference type="STRING" id="1538553.JT25_019405"/>
<sequence length="548" mass="60518">MSEFAAKSRPLILIIDDILDNVEAVGEVLSAEYAVQFATSGPEGLDLIQRKAPDLILLDVMMPEMDGYAVFAELSRNPETAKIPVIFVTSHNDIENELKALSVGAVDFISKPIIPEIVRARVHTHLSLRQRERDIQQLNTLLESKVQERTQQVQSLNSALEERAKQAEAASKAKTLFLNAMSHELRTPMSAIIGFSHLLLQKITDPGVANQLSSIRKAANHLSDTINEILEFTQIESGGMTKVSNDLDLADIFRHVNESTEDQALAKNLRYSSRIDPNIPRHLIGDPLKLEQVLRNLTANAIKFTREGSVTLEAWLIDRSEHAVDLRFTVQDTGIGIESAKLEHIFKPFEQADSGLTRQYGGVGLGLSINRKLIEMIGGTMGVASEVGVGSKFWVALKLKLGKPPIDQQFSLPPLQMLRGLAPKPRILLVDDDRINQSIFSMFLEDAGLPFHIASDGTEAVSNAQIHAYDLILMDVQMPIMNGLDATRAIRQLPEKALTPIVAISANAFDEDRARCVEAGMNAFLAKPVLPEPFYAELAKWLMKSTLS</sequence>
<dbReference type="PROSITE" id="PS50109">
    <property type="entry name" value="HIS_KIN"/>
    <property type="match status" value="1"/>
</dbReference>
<evidence type="ECO:0000313" key="9">
    <source>
        <dbReference type="EMBL" id="AMK78627.1"/>
    </source>
</evidence>
<dbReference type="InterPro" id="IPR003661">
    <property type="entry name" value="HisK_dim/P_dom"/>
</dbReference>
<dbReference type="Gene3D" id="1.10.287.130">
    <property type="match status" value="1"/>
</dbReference>
<dbReference type="PANTHER" id="PTHR45339">
    <property type="entry name" value="HYBRID SIGNAL TRANSDUCTION HISTIDINE KINASE J"/>
    <property type="match status" value="1"/>
</dbReference>
<dbReference type="SMART" id="SM00387">
    <property type="entry name" value="HATPase_c"/>
    <property type="match status" value="1"/>
</dbReference>
<dbReference type="PROSITE" id="PS50110">
    <property type="entry name" value="RESPONSE_REGULATORY"/>
    <property type="match status" value="2"/>
</dbReference>
<evidence type="ECO:0000259" key="7">
    <source>
        <dbReference type="PROSITE" id="PS50109"/>
    </source>
</evidence>
<dbReference type="SUPFAM" id="SSF55874">
    <property type="entry name" value="ATPase domain of HSP90 chaperone/DNA topoisomerase II/histidine kinase"/>
    <property type="match status" value="1"/>
</dbReference>
<dbReference type="InterPro" id="IPR004358">
    <property type="entry name" value="Sig_transdc_His_kin-like_C"/>
</dbReference>
<dbReference type="EMBL" id="CP014476">
    <property type="protein sequence ID" value="AMK78627.1"/>
    <property type="molecule type" value="Genomic_DNA"/>
</dbReference>
<dbReference type="InterPro" id="IPR001789">
    <property type="entry name" value="Sig_transdc_resp-reg_receiver"/>
</dbReference>
<dbReference type="PANTHER" id="PTHR45339:SF5">
    <property type="entry name" value="HISTIDINE KINASE"/>
    <property type="match status" value="1"/>
</dbReference>
<feature type="modified residue" description="4-aspartylphosphate" evidence="5">
    <location>
        <position position="59"/>
    </location>
</feature>
<dbReference type="Gene3D" id="3.30.565.10">
    <property type="entry name" value="Histidine kinase-like ATPase, C-terminal domain"/>
    <property type="match status" value="1"/>
</dbReference>
<keyword evidence="10" id="KW-1185">Reference proteome</keyword>
<dbReference type="CDD" id="cd16922">
    <property type="entry name" value="HATPase_EvgS-ArcB-TorS-like"/>
    <property type="match status" value="1"/>
</dbReference>
<dbReference type="Pfam" id="PF00072">
    <property type="entry name" value="Response_reg"/>
    <property type="match status" value="2"/>
</dbReference>
<keyword evidence="4" id="KW-0902">Two-component regulatory system</keyword>
<dbReference type="InterPro" id="IPR003594">
    <property type="entry name" value="HATPase_dom"/>
</dbReference>
<accession>A0A126T975</accession>
<dbReference type="SUPFAM" id="SSF52172">
    <property type="entry name" value="CheY-like"/>
    <property type="match status" value="2"/>
</dbReference>
<evidence type="ECO:0000256" key="1">
    <source>
        <dbReference type="ARBA" id="ARBA00000085"/>
    </source>
</evidence>
<dbReference type="PRINTS" id="PR00344">
    <property type="entry name" value="BCTRLSENSOR"/>
</dbReference>
<dbReference type="AlphaFoldDB" id="A0A126T975"/>
<dbReference type="SUPFAM" id="SSF47384">
    <property type="entry name" value="Homodimeric domain of signal transducing histidine kinase"/>
    <property type="match status" value="1"/>
</dbReference>
<dbReference type="Gene3D" id="3.40.50.2300">
    <property type="match status" value="2"/>
</dbReference>
<proteinExistence type="predicted"/>
<comment type="catalytic activity">
    <reaction evidence="1">
        <text>ATP + protein L-histidine = ADP + protein N-phospho-L-histidine.</text>
        <dbReference type="EC" id="2.7.13.3"/>
    </reaction>
</comment>
<dbReference type="EC" id="2.7.13.3" evidence="2"/>
<feature type="domain" description="Response regulatory" evidence="8">
    <location>
        <begin position="426"/>
        <end position="542"/>
    </location>
</feature>
<evidence type="ECO:0000256" key="3">
    <source>
        <dbReference type="ARBA" id="ARBA00022553"/>
    </source>
</evidence>
<evidence type="ECO:0000259" key="8">
    <source>
        <dbReference type="PROSITE" id="PS50110"/>
    </source>
</evidence>
<feature type="modified residue" description="4-aspartylphosphate" evidence="5">
    <location>
        <position position="475"/>
    </location>
</feature>
<dbReference type="OrthoDB" id="5563233at2"/>
<name>A0A126T975_9GAMM</name>
<protein>
    <recommendedName>
        <fullName evidence="2">histidine kinase</fullName>
        <ecNumber evidence="2">2.7.13.3</ecNumber>
    </recommendedName>
</protein>
<dbReference type="Pfam" id="PF02518">
    <property type="entry name" value="HATPase_c"/>
    <property type="match status" value="1"/>
</dbReference>
<keyword evidence="3 5" id="KW-0597">Phosphoprotein</keyword>
<organism evidence="9 10">
    <name type="scientific">Methylomonas denitrificans</name>
    <dbReference type="NCBI Taxonomy" id="1538553"/>
    <lineage>
        <taxon>Bacteria</taxon>
        <taxon>Pseudomonadati</taxon>
        <taxon>Pseudomonadota</taxon>
        <taxon>Gammaproteobacteria</taxon>
        <taxon>Methylococcales</taxon>
        <taxon>Methylococcaceae</taxon>
        <taxon>Methylomonas</taxon>
    </lineage>
</organism>
<dbReference type="CDD" id="cd17546">
    <property type="entry name" value="REC_hyHK_CKI1_RcsC-like"/>
    <property type="match status" value="1"/>
</dbReference>
<dbReference type="InterPro" id="IPR005467">
    <property type="entry name" value="His_kinase_dom"/>
</dbReference>